<evidence type="ECO:0000256" key="5">
    <source>
        <dbReference type="ARBA" id="ARBA00023004"/>
    </source>
</evidence>
<dbReference type="GO" id="GO:0020037">
    <property type="term" value="F:heme binding"/>
    <property type="evidence" value="ECO:0007669"/>
    <property type="project" value="InterPro"/>
</dbReference>
<evidence type="ECO:0000256" key="6">
    <source>
        <dbReference type="ARBA" id="ARBA00023033"/>
    </source>
</evidence>
<dbReference type="PRINTS" id="PR00385">
    <property type="entry name" value="P450"/>
</dbReference>
<feature type="binding site" description="axial binding residue" evidence="7">
    <location>
        <position position="481"/>
    </location>
    <ligand>
        <name>heme</name>
        <dbReference type="ChEBI" id="CHEBI:30413"/>
    </ligand>
    <ligandPart>
        <name>Fe</name>
        <dbReference type="ChEBI" id="CHEBI:18248"/>
    </ligandPart>
</feature>
<dbReference type="SUPFAM" id="SSF48264">
    <property type="entry name" value="Cytochrome P450"/>
    <property type="match status" value="1"/>
</dbReference>
<evidence type="ECO:0000256" key="4">
    <source>
        <dbReference type="ARBA" id="ARBA00022723"/>
    </source>
</evidence>
<evidence type="ECO:0000256" key="3">
    <source>
        <dbReference type="ARBA" id="ARBA00022617"/>
    </source>
</evidence>
<dbReference type="GO" id="GO:0005506">
    <property type="term" value="F:iron ion binding"/>
    <property type="evidence" value="ECO:0007669"/>
    <property type="project" value="InterPro"/>
</dbReference>
<dbReference type="PANTHER" id="PTHR24305:SF166">
    <property type="entry name" value="CYTOCHROME P450 12A4, MITOCHONDRIAL-RELATED"/>
    <property type="match status" value="1"/>
</dbReference>
<dbReference type="InterPro" id="IPR036396">
    <property type="entry name" value="Cyt_P450_sf"/>
</dbReference>
<keyword evidence="4 7" id="KW-0479">Metal-binding</keyword>
<keyword evidence="5 7" id="KW-0408">Iron</keyword>
<dbReference type="Gene3D" id="1.10.630.10">
    <property type="entry name" value="Cytochrome P450"/>
    <property type="match status" value="1"/>
</dbReference>
<keyword evidence="10" id="KW-1185">Reference proteome</keyword>
<dbReference type="EMBL" id="MU866184">
    <property type="protein sequence ID" value="KAK4176811.1"/>
    <property type="molecule type" value="Genomic_DNA"/>
</dbReference>
<keyword evidence="6 8" id="KW-0503">Monooxygenase</keyword>
<organism evidence="9 10">
    <name type="scientific">Triangularia setosa</name>
    <dbReference type="NCBI Taxonomy" id="2587417"/>
    <lineage>
        <taxon>Eukaryota</taxon>
        <taxon>Fungi</taxon>
        <taxon>Dikarya</taxon>
        <taxon>Ascomycota</taxon>
        <taxon>Pezizomycotina</taxon>
        <taxon>Sordariomycetes</taxon>
        <taxon>Sordariomycetidae</taxon>
        <taxon>Sordariales</taxon>
        <taxon>Podosporaceae</taxon>
        <taxon>Triangularia</taxon>
    </lineage>
</organism>
<reference evidence="9" key="2">
    <citation type="submission" date="2023-05" db="EMBL/GenBank/DDBJ databases">
        <authorList>
            <consortium name="Lawrence Berkeley National Laboratory"/>
            <person name="Steindorff A."/>
            <person name="Hensen N."/>
            <person name="Bonometti L."/>
            <person name="Westerberg I."/>
            <person name="Brannstrom I.O."/>
            <person name="Guillou S."/>
            <person name="Cros-Aarteil S."/>
            <person name="Calhoun S."/>
            <person name="Haridas S."/>
            <person name="Kuo A."/>
            <person name="Mondo S."/>
            <person name="Pangilinan J."/>
            <person name="Riley R."/>
            <person name="Labutti K."/>
            <person name="Andreopoulos B."/>
            <person name="Lipzen A."/>
            <person name="Chen C."/>
            <person name="Yanf M."/>
            <person name="Daum C."/>
            <person name="Ng V."/>
            <person name="Clum A."/>
            <person name="Ohm R."/>
            <person name="Martin F."/>
            <person name="Silar P."/>
            <person name="Natvig D."/>
            <person name="Lalanne C."/>
            <person name="Gautier V."/>
            <person name="Ament-Velasquez S.L."/>
            <person name="Kruys A."/>
            <person name="Hutchinson M.I."/>
            <person name="Powell A.J."/>
            <person name="Barry K."/>
            <person name="Miller A.N."/>
            <person name="Grigoriev I.V."/>
            <person name="Debuchy R."/>
            <person name="Gladieux P."/>
            <person name="Thoren M.H."/>
            <person name="Johannesson H."/>
        </authorList>
    </citation>
    <scope>NUCLEOTIDE SEQUENCE</scope>
    <source>
        <strain evidence="9">CBS 892.96</strain>
    </source>
</reference>
<sequence>MTMAGSLTGLSCAAAALFAFLTYRFLFWPAFFSPLARIPNAHWSSPFSRFWILRIRFSHRENKTLYAAHRRLGPVVRVGPNELSIDDVASVRTVYQGGFEKTSWYSVFDNYGAVCMFSARPSAEHSARKRLISHVYSKSYIQSSPAASAQSHAILSERLLPIIDKSTQDTQLPHGLDIYSVFMAATMDFIAGYIFGLKGGTNFLGDKAYREHFLELYRARNGYGYYDQEMPQLTKICRKLGIPFCPKWVDAANKELGEWCLRLCDQKSDSPATAKIDLNDDLRDEPVVWQSLVGGLQKDEATKGKESLLYSAVSNFRLSVASELFDHVLAGQETAGLALTYLTWRLSQSLELQEKLRTELLGLTPSLRQHPDRAIDIPDSKQLDSLPLLHAVLTETLRLHAPIPGPQPRQTPKTGCRLGPYYVPGGVRVAALAYTLHRDEAAFPNAEKWDHTRWLPGAASEDEKKLRNRQFWAFGSGGRMCIGSNFAMNEMKLMIAAIYSNYTSHIVDDEGVANQSDGYTSRPANEQLYLRFEKVSI</sequence>
<dbReference type="InterPro" id="IPR002403">
    <property type="entry name" value="Cyt_P450_E_grp-IV"/>
</dbReference>
<proteinExistence type="inferred from homology"/>
<gene>
    <name evidence="9" type="ORF">QBC36DRAFT_3772</name>
</gene>
<evidence type="ECO:0000256" key="7">
    <source>
        <dbReference type="PIRSR" id="PIRSR602403-1"/>
    </source>
</evidence>
<comment type="similarity">
    <text evidence="2 8">Belongs to the cytochrome P450 family.</text>
</comment>
<dbReference type="PRINTS" id="PR00465">
    <property type="entry name" value="EP450IV"/>
</dbReference>
<dbReference type="InterPro" id="IPR017972">
    <property type="entry name" value="Cyt_P450_CS"/>
</dbReference>
<evidence type="ECO:0000256" key="1">
    <source>
        <dbReference type="ARBA" id="ARBA00001971"/>
    </source>
</evidence>
<dbReference type="InterPro" id="IPR001128">
    <property type="entry name" value="Cyt_P450"/>
</dbReference>
<evidence type="ECO:0000256" key="2">
    <source>
        <dbReference type="ARBA" id="ARBA00010617"/>
    </source>
</evidence>
<name>A0AAN7A688_9PEZI</name>
<comment type="caution">
    <text evidence="9">The sequence shown here is derived from an EMBL/GenBank/DDBJ whole genome shotgun (WGS) entry which is preliminary data.</text>
</comment>
<dbReference type="PROSITE" id="PS00086">
    <property type="entry name" value="CYTOCHROME_P450"/>
    <property type="match status" value="1"/>
</dbReference>
<dbReference type="Pfam" id="PF00067">
    <property type="entry name" value="p450"/>
    <property type="match status" value="1"/>
</dbReference>
<dbReference type="Proteomes" id="UP001302321">
    <property type="component" value="Unassembled WGS sequence"/>
</dbReference>
<dbReference type="AlphaFoldDB" id="A0AAN7A688"/>
<dbReference type="GO" id="GO:0004497">
    <property type="term" value="F:monooxygenase activity"/>
    <property type="evidence" value="ECO:0007669"/>
    <property type="project" value="UniProtKB-KW"/>
</dbReference>
<dbReference type="InterPro" id="IPR050121">
    <property type="entry name" value="Cytochrome_P450_monoxygenase"/>
</dbReference>
<dbReference type="GO" id="GO:0016705">
    <property type="term" value="F:oxidoreductase activity, acting on paired donors, with incorporation or reduction of molecular oxygen"/>
    <property type="evidence" value="ECO:0007669"/>
    <property type="project" value="InterPro"/>
</dbReference>
<keyword evidence="8" id="KW-0560">Oxidoreductase</keyword>
<keyword evidence="3 7" id="KW-0349">Heme</keyword>
<evidence type="ECO:0000313" key="9">
    <source>
        <dbReference type="EMBL" id="KAK4176811.1"/>
    </source>
</evidence>
<comment type="cofactor">
    <cofactor evidence="1 7">
        <name>heme</name>
        <dbReference type="ChEBI" id="CHEBI:30413"/>
    </cofactor>
</comment>
<evidence type="ECO:0000313" key="10">
    <source>
        <dbReference type="Proteomes" id="UP001302321"/>
    </source>
</evidence>
<dbReference type="PANTHER" id="PTHR24305">
    <property type="entry name" value="CYTOCHROME P450"/>
    <property type="match status" value="1"/>
</dbReference>
<accession>A0AAN7A688</accession>
<evidence type="ECO:0000256" key="8">
    <source>
        <dbReference type="RuleBase" id="RU000461"/>
    </source>
</evidence>
<dbReference type="CDD" id="cd11059">
    <property type="entry name" value="CYP_fungal"/>
    <property type="match status" value="1"/>
</dbReference>
<reference evidence="9" key="1">
    <citation type="journal article" date="2023" name="Mol. Phylogenet. Evol.">
        <title>Genome-scale phylogeny and comparative genomics of the fungal order Sordariales.</title>
        <authorList>
            <person name="Hensen N."/>
            <person name="Bonometti L."/>
            <person name="Westerberg I."/>
            <person name="Brannstrom I.O."/>
            <person name="Guillou S."/>
            <person name="Cros-Aarteil S."/>
            <person name="Calhoun S."/>
            <person name="Haridas S."/>
            <person name="Kuo A."/>
            <person name="Mondo S."/>
            <person name="Pangilinan J."/>
            <person name="Riley R."/>
            <person name="LaButti K."/>
            <person name="Andreopoulos B."/>
            <person name="Lipzen A."/>
            <person name="Chen C."/>
            <person name="Yan M."/>
            <person name="Daum C."/>
            <person name="Ng V."/>
            <person name="Clum A."/>
            <person name="Steindorff A."/>
            <person name="Ohm R.A."/>
            <person name="Martin F."/>
            <person name="Silar P."/>
            <person name="Natvig D.O."/>
            <person name="Lalanne C."/>
            <person name="Gautier V."/>
            <person name="Ament-Velasquez S.L."/>
            <person name="Kruys A."/>
            <person name="Hutchinson M.I."/>
            <person name="Powell A.J."/>
            <person name="Barry K."/>
            <person name="Miller A.N."/>
            <person name="Grigoriev I.V."/>
            <person name="Debuchy R."/>
            <person name="Gladieux P."/>
            <person name="Hiltunen Thoren M."/>
            <person name="Johannesson H."/>
        </authorList>
    </citation>
    <scope>NUCLEOTIDE SEQUENCE</scope>
    <source>
        <strain evidence="9">CBS 892.96</strain>
    </source>
</reference>
<protein>
    <submittedName>
        <fullName evidence="9">Cytochrome P450 E-class, group IV</fullName>
    </submittedName>
</protein>